<keyword evidence="2" id="KW-0812">Transmembrane</keyword>
<feature type="region of interest" description="Disordered" evidence="1">
    <location>
        <begin position="489"/>
        <end position="511"/>
    </location>
</feature>
<feature type="transmembrane region" description="Helical" evidence="2">
    <location>
        <begin position="113"/>
        <end position="134"/>
    </location>
</feature>
<evidence type="ECO:0000313" key="4">
    <source>
        <dbReference type="Proteomes" id="UP000283469"/>
    </source>
</evidence>
<keyword evidence="2" id="KW-0472">Membrane</keyword>
<feature type="region of interest" description="Disordered" evidence="1">
    <location>
        <begin position="638"/>
        <end position="774"/>
    </location>
</feature>
<feature type="compositionally biased region" description="Low complexity" evidence="1">
    <location>
        <begin position="732"/>
        <end position="751"/>
    </location>
</feature>
<organism evidence="3 4">
    <name type="scientific">Sphingobium terrigena</name>
    <dbReference type="NCBI Taxonomy" id="2304063"/>
    <lineage>
        <taxon>Bacteria</taxon>
        <taxon>Pseudomonadati</taxon>
        <taxon>Pseudomonadota</taxon>
        <taxon>Alphaproteobacteria</taxon>
        <taxon>Sphingomonadales</taxon>
        <taxon>Sphingomonadaceae</taxon>
        <taxon>Sphingobium</taxon>
    </lineage>
</organism>
<feature type="region of interest" description="Disordered" evidence="1">
    <location>
        <begin position="183"/>
        <end position="203"/>
    </location>
</feature>
<accession>A0A418YMW8</accession>
<dbReference type="OrthoDB" id="7927296at2"/>
<feature type="transmembrane region" description="Helical" evidence="2">
    <location>
        <begin position="70"/>
        <end position="92"/>
    </location>
</feature>
<reference evidence="3 4" key="1">
    <citation type="submission" date="2018-08" db="EMBL/GenBank/DDBJ databases">
        <title>Sphingobium sp. EO9.</title>
        <authorList>
            <person name="Park Y."/>
            <person name="Kim K.H."/>
            <person name="Jeon C.O."/>
        </authorList>
    </citation>
    <scope>NUCLEOTIDE SEQUENCE [LARGE SCALE GENOMIC DNA]</scope>
    <source>
        <strain evidence="3 4">EO9</strain>
    </source>
</reference>
<dbReference type="AlphaFoldDB" id="A0A418YMW8"/>
<feature type="transmembrane region" description="Helical" evidence="2">
    <location>
        <begin position="27"/>
        <end position="50"/>
    </location>
</feature>
<feature type="compositionally biased region" description="Polar residues" evidence="1">
    <location>
        <begin position="192"/>
        <end position="202"/>
    </location>
</feature>
<evidence type="ECO:0000256" key="1">
    <source>
        <dbReference type="SAM" id="MobiDB-lite"/>
    </source>
</evidence>
<protein>
    <submittedName>
        <fullName evidence="3">Uncharacterized protein</fullName>
    </submittedName>
</protein>
<keyword evidence="2" id="KW-1133">Transmembrane helix</keyword>
<dbReference type="Proteomes" id="UP000283469">
    <property type="component" value="Unassembled WGS sequence"/>
</dbReference>
<evidence type="ECO:0000313" key="3">
    <source>
        <dbReference type="EMBL" id="RJG52493.1"/>
    </source>
</evidence>
<feature type="region of interest" description="Disordered" evidence="1">
    <location>
        <begin position="573"/>
        <end position="607"/>
    </location>
</feature>
<proteinExistence type="predicted"/>
<feature type="compositionally biased region" description="Acidic residues" evidence="1">
    <location>
        <begin position="711"/>
        <end position="720"/>
    </location>
</feature>
<comment type="caution">
    <text evidence="3">The sequence shown here is derived from an EMBL/GenBank/DDBJ whole genome shotgun (WGS) entry which is preliminary data.</text>
</comment>
<gene>
    <name evidence="3" type="ORF">D0Z70_20000</name>
</gene>
<dbReference type="RefSeq" id="WP_119749527.1">
    <property type="nucleotide sequence ID" value="NZ_QVRA01000026.1"/>
</dbReference>
<dbReference type="EMBL" id="QVRA01000026">
    <property type="protein sequence ID" value="RJG52493.1"/>
    <property type="molecule type" value="Genomic_DNA"/>
</dbReference>
<feature type="transmembrane region" description="Helical" evidence="2">
    <location>
        <begin position="369"/>
        <end position="388"/>
    </location>
</feature>
<keyword evidence="4" id="KW-1185">Reference proteome</keyword>
<name>A0A418YMW8_9SPHN</name>
<evidence type="ECO:0000256" key="2">
    <source>
        <dbReference type="SAM" id="Phobius"/>
    </source>
</evidence>
<sequence>MIDNTAGISSRPTSTGIKRVLMAPIDYFMQATAGPAAALFRCMLGLAWLGTAKGLINYFLSGRILDGWEWLFLLFLILLFTFAFIVVMVYAIEAAFDAQEGISSFRELVTRGAWIGIYLITFGVSVSFSFAFWWELLQAEEQTKSRTREDFELIQRAVTNADQRITSAKRSAMLTSAYFSDLSQKEEREGGSCSNPSGSSYGPITRMRAEEAQEAKGISERIDAFAQAANEQIAPALSAAKAAQAAGRYQDAQALLAQAASGADTSSDQLRGLVPEVRQRAIPFTAVGSEPGDSRAPGTEVLCLHAGSAQQYRRLADILQSLPRVGMPRQDVFTGARATTEAISRLLTPLRLTAVLPGAKPSPMQPGDFIPLVIALLVDLTLLIIGLMRGDKRRRGQRIDDIAAERARLTAAIEHQFQGDLNRLMIDYGGSLYFVVPGRLDAAEVERATILLFLRSFDRWFSPVVEYRLPRLFPFRLAMDAVARRRLHRRRTDEDKAADEPGMLNQAASPPPAGAIPWETGGDFHWFRFNRRFADTFLAYLGAYVDQAGGGDPFANPPETRREAYFARDRAEREIRDRERREAEAVRAAERDHRSRKSQIEREAQEHATEALAEMGEALSEAARALARAEMEARIAEIQQQTRREAARKRRADRGDRMPSPAKGEEECSNNKPTDDAATETSNAKDAQPFEPDESPRPTAANGSVPSDLFPEPEGEPPADEPERQPTAEPVASEASPSPKDADPDPSADSSRLVNGEQGPDSQPSRTERPQPGA</sequence>